<dbReference type="Gene3D" id="3.40.1410.10">
    <property type="entry name" value="Chorismate lyase-like"/>
    <property type="match status" value="1"/>
</dbReference>
<dbReference type="Proteomes" id="UP000576082">
    <property type="component" value="Unassembled WGS sequence"/>
</dbReference>
<dbReference type="SUPFAM" id="SSF46785">
    <property type="entry name" value="Winged helix' DNA-binding domain"/>
    <property type="match status" value="1"/>
</dbReference>
<dbReference type="InterPro" id="IPR036390">
    <property type="entry name" value="WH_DNA-bd_sf"/>
</dbReference>
<reference evidence="5 6" key="1">
    <citation type="submission" date="2020-04" db="EMBL/GenBank/DDBJ databases">
        <title>Flammeovirga sp. SR4, a novel species isolated from seawater.</title>
        <authorList>
            <person name="Wang X."/>
        </authorList>
    </citation>
    <scope>NUCLEOTIDE SEQUENCE [LARGE SCALE GENOMIC DNA]</scope>
    <source>
        <strain evidence="5 6">ATCC 23126</strain>
    </source>
</reference>
<dbReference type="PRINTS" id="PR00035">
    <property type="entry name" value="HTHGNTR"/>
</dbReference>
<protein>
    <submittedName>
        <fullName evidence="5">GntR family transcriptional regulator</fullName>
    </submittedName>
</protein>
<dbReference type="Pfam" id="PF07702">
    <property type="entry name" value="UTRA"/>
    <property type="match status" value="1"/>
</dbReference>
<dbReference type="Pfam" id="PF00392">
    <property type="entry name" value="GntR"/>
    <property type="match status" value="1"/>
</dbReference>
<evidence type="ECO:0000256" key="1">
    <source>
        <dbReference type="ARBA" id="ARBA00023015"/>
    </source>
</evidence>
<dbReference type="AlphaFoldDB" id="A0A7X9RU58"/>
<sequence length="242" mass="27735">MNILINHTSSVPFHKQIEEELRKLIDTGEYDNGKLFPKEVDISNRVGVSRNTVRQAINTLVGEGLLERKKGVGTTVAKKKIGTKLSEWHSFTQEMSAKGIPFKNYMVKHDVVDADHSTAERLNVEEGKEVHRLIRLRGDQNDPFVYFISWFHPRVSFSEDEQFDQPLYDIIEEKFNIVLTKSSEELTAMIADKELAALLKIEVGAPVLFRSRVVSDPGGRVVEINHGYYRADRFTYQIEINK</sequence>
<dbReference type="SMART" id="SM00345">
    <property type="entry name" value="HTH_GNTR"/>
    <property type="match status" value="1"/>
</dbReference>
<evidence type="ECO:0000256" key="2">
    <source>
        <dbReference type="ARBA" id="ARBA00023125"/>
    </source>
</evidence>
<gene>
    <name evidence="5" type="ORF">HHU12_12015</name>
</gene>
<dbReference type="PROSITE" id="PS50949">
    <property type="entry name" value="HTH_GNTR"/>
    <property type="match status" value="1"/>
</dbReference>
<dbReference type="SUPFAM" id="SSF64288">
    <property type="entry name" value="Chorismate lyase-like"/>
    <property type="match status" value="1"/>
</dbReference>
<comment type="caution">
    <text evidence="5">The sequence shown here is derived from an EMBL/GenBank/DDBJ whole genome shotgun (WGS) entry which is preliminary data.</text>
</comment>
<evidence type="ECO:0000313" key="5">
    <source>
        <dbReference type="EMBL" id="NME68687.1"/>
    </source>
</evidence>
<keyword evidence="3" id="KW-0804">Transcription</keyword>
<dbReference type="PANTHER" id="PTHR44846">
    <property type="entry name" value="MANNOSYL-D-GLYCERATE TRANSPORT/METABOLISM SYSTEM REPRESSOR MNGR-RELATED"/>
    <property type="match status" value="1"/>
</dbReference>
<dbReference type="InterPro" id="IPR028978">
    <property type="entry name" value="Chorismate_lyase_/UTRA_dom_sf"/>
</dbReference>
<dbReference type="GO" id="GO:0003700">
    <property type="term" value="F:DNA-binding transcription factor activity"/>
    <property type="evidence" value="ECO:0007669"/>
    <property type="project" value="InterPro"/>
</dbReference>
<dbReference type="RefSeq" id="WP_169656986.1">
    <property type="nucleotide sequence ID" value="NZ_JABANE010000027.1"/>
</dbReference>
<evidence type="ECO:0000256" key="3">
    <source>
        <dbReference type="ARBA" id="ARBA00023163"/>
    </source>
</evidence>
<proteinExistence type="predicted"/>
<dbReference type="Gene3D" id="1.10.10.10">
    <property type="entry name" value="Winged helix-like DNA-binding domain superfamily/Winged helix DNA-binding domain"/>
    <property type="match status" value="1"/>
</dbReference>
<accession>A0A7X9RU58</accession>
<dbReference type="InterPro" id="IPR011663">
    <property type="entry name" value="UTRA"/>
</dbReference>
<keyword evidence="2" id="KW-0238">DNA-binding</keyword>
<keyword evidence="6" id="KW-1185">Reference proteome</keyword>
<dbReference type="GO" id="GO:0045892">
    <property type="term" value="P:negative regulation of DNA-templated transcription"/>
    <property type="evidence" value="ECO:0007669"/>
    <property type="project" value="TreeGrafter"/>
</dbReference>
<dbReference type="SMART" id="SM00866">
    <property type="entry name" value="UTRA"/>
    <property type="match status" value="1"/>
</dbReference>
<evidence type="ECO:0000313" key="6">
    <source>
        <dbReference type="Proteomes" id="UP000576082"/>
    </source>
</evidence>
<dbReference type="PANTHER" id="PTHR44846:SF1">
    <property type="entry name" value="MANNOSYL-D-GLYCERATE TRANSPORT_METABOLISM SYSTEM REPRESSOR MNGR-RELATED"/>
    <property type="match status" value="1"/>
</dbReference>
<feature type="domain" description="HTH gntR-type" evidence="4">
    <location>
        <begin position="11"/>
        <end position="79"/>
    </location>
</feature>
<dbReference type="CDD" id="cd07377">
    <property type="entry name" value="WHTH_GntR"/>
    <property type="match status" value="1"/>
</dbReference>
<dbReference type="InterPro" id="IPR000524">
    <property type="entry name" value="Tscrpt_reg_HTH_GntR"/>
</dbReference>
<dbReference type="InterPro" id="IPR036388">
    <property type="entry name" value="WH-like_DNA-bd_sf"/>
</dbReference>
<dbReference type="GO" id="GO:0003677">
    <property type="term" value="F:DNA binding"/>
    <property type="evidence" value="ECO:0007669"/>
    <property type="project" value="UniProtKB-KW"/>
</dbReference>
<dbReference type="EMBL" id="JABANE010000027">
    <property type="protein sequence ID" value="NME68687.1"/>
    <property type="molecule type" value="Genomic_DNA"/>
</dbReference>
<organism evidence="5 6">
    <name type="scientific">Flammeovirga aprica JL-4</name>
    <dbReference type="NCBI Taxonomy" id="694437"/>
    <lineage>
        <taxon>Bacteria</taxon>
        <taxon>Pseudomonadati</taxon>
        <taxon>Bacteroidota</taxon>
        <taxon>Cytophagia</taxon>
        <taxon>Cytophagales</taxon>
        <taxon>Flammeovirgaceae</taxon>
        <taxon>Flammeovirga</taxon>
    </lineage>
</organism>
<evidence type="ECO:0000259" key="4">
    <source>
        <dbReference type="PROSITE" id="PS50949"/>
    </source>
</evidence>
<keyword evidence="1" id="KW-0805">Transcription regulation</keyword>
<name>A0A7X9RU58_9BACT</name>
<dbReference type="InterPro" id="IPR050679">
    <property type="entry name" value="Bact_HTH_transcr_reg"/>
</dbReference>